<accession>A0A0E0IW95</accession>
<name>A0A0E0IW95_ORYNI</name>
<proteinExistence type="predicted"/>
<dbReference type="HOGENOM" id="CLU_164337_0_0_1"/>
<dbReference type="OMA" id="MMALTGP"/>
<dbReference type="AlphaFoldDB" id="A0A0E0IW95"/>
<sequence>MRLRSTGRLRLMPSTLALTAVQRQTAASRSAIPCSSEQHSLGPAPILTPTSPLSTLAHTLSFRASMGQWPWRSASIGQRPWRWYDGGVGTTTGGVGMTGPPWPQ</sequence>
<organism evidence="1">
    <name type="scientific">Oryza nivara</name>
    <name type="common">Indian wild rice</name>
    <name type="synonym">Oryza sativa f. spontanea</name>
    <dbReference type="NCBI Taxonomy" id="4536"/>
    <lineage>
        <taxon>Eukaryota</taxon>
        <taxon>Viridiplantae</taxon>
        <taxon>Streptophyta</taxon>
        <taxon>Embryophyta</taxon>
        <taxon>Tracheophyta</taxon>
        <taxon>Spermatophyta</taxon>
        <taxon>Magnoliopsida</taxon>
        <taxon>Liliopsida</taxon>
        <taxon>Poales</taxon>
        <taxon>Poaceae</taxon>
        <taxon>BOP clade</taxon>
        <taxon>Oryzoideae</taxon>
        <taxon>Oryzeae</taxon>
        <taxon>Oryzinae</taxon>
        <taxon>Oryza</taxon>
    </lineage>
</organism>
<dbReference type="Gramene" id="ONIVA10G20470.1">
    <property type="protein sequence ID" value="ONIVA10G20470.1"/>
    <property type="gene ID" value="ONIVA10G20470"/>
</dbReference>
<reference evidence="1" key="1">
    <citation type="submission" date="2015-04" db="UniProtKB">
        <authorList>
            <consortium name="EnsemblPlants"/>
        </authorList>
    </citation>
    <scope>IDENTIFICATION</scope>
    <source>
        <strain evidence="1">SL10</strain>
    </source>
</reference>
<protein>
    <submittedName>
        <fullName evidence="1">Uncharacterized protein</fullName>
    </submittedName>
</protein>
<evidence type="ECO:0000313" key="2">
    <source>
        <dbReference type="Proteomes" id="UP000006591"/>
    </source>
</evidence>
<dbReference type="Proteomes" id="UP000006591">
    <property type="component" value="Chromosome 10"/>
</dbReference>
<keyword evidence="2" id="KW-1185">Reference proteome</keyword>
<dbReference type="EnsemblPlants" id="ONIVA10G20470.1">
    <property type="protein sequence ID" value="ONIVA10G20470.1"/>
    <property type="gene ID" value="ONIVA10G20470"/>
</dbReference>
<evidence type="ECO:0000313" key="1">
    <source>
        <dbReference type="EnsemblPlants" id="ONIVA10G20470.1"/>
    </source>
</evidence>
<reference evidence="1" key="2">
    <citation type="submission" date="2018-04" db="EMBL/GenBank/DDBJ databases">
        <title>OnivRS2 (Oryza nivara Reference Sequence Version 2).</title>
        <authorList>
            <person name="Zhang J."/>
            <person name="Kudrna D."/>
            <person name="Lee S."/>
            <person name="Talag J."/>
            <person name="Rajasekar S."/>
            <person name="Welchert J."/>
            <person name="Hsing Y.-I."/>
            <person name="Wing R.A."/>
        </authorList>
    </citation>
    <scope>NUCLEOTIDE SEQUENCE [LARGE SCALE GENOMIC DNA]</scope>
</reference>